<keyword evidence="2 4" id="KW-0560">Oxidoreductase</keyword>
<proteinExistence type="inferred from homology"/>
<reference evidence="7 8" key="1">
    <citation type="submission" date="2023-10" db="EMBL/GenBank/DDBJ databases">
        <title>Nicoliella lavandulae sp. nov. isolated from Lavandula angustifolia flowers.</title>
        <authorList>
            <person name="Alcantara C."/>
            <person name="Zuniga M."/>
            <person name="Landete J.M."/>
            <person name="Monedero V."/>
        </authorList>
    </citation>
    <scope>NUCLEOTIDE SEQUENCE [LARGE SCALE GENOMIC DNA]</scope>
    <source>
        <strain evidence="7 8">Es01</strain>
    </source>
</reference>
<evidence type="ECO:0000259" key="5">
    <source>
        <dbReference type="Pfam" id="PF00389"/>
    </source>
</evidence>
<dbReference type="Pfam" id="PF02826">
    <property type="entry name" value="2-Hacid_dh_C"/>
    <property type="match status" value="1"/>
</dbReference>
<sequence>MNILVAVPNSNFNIDDIKQSFAANHSFANDHVYYNVEHPDIDLDQIDVLVGYDGKLLDQMLASPNSRLKWVQALSAGVDYLPLKQLQAHNVILTTVKGIHAEPIAESTVGMILSQYRFLNEAARAQGWLKPTHQLKMIKNKNAVIFGTGHIGSRIAELLDAFGANPIGVNHSGHPAAAFKQTASTDDLDNPLITGADIIVNALPLTPATTNLYNADFFNRLTNQPIFLSIGRGPSTNTADLLAAIQDHRLGAAGLDVTDPEPLPADDPLWREPNVLITSHISGLHAEYMDEALAILEKNLQQFKQDGTVAINQVDFSKGY</sequence>
<protein>
    <submittedName>
        <fullName evidence="7">NAD(P)-dependent oxidoreductase</fullName>
    </submittedName>
</protein>
<feature type="domain" description="D-isomer specific 2-hydroxyacid dehydrogenase catalytic" evidence="5">
    <location>
        <begin position="44"/>
        <end position="306"/>
    </location>
</feature>
<name>A0ABU8SJ18_9LACO</name>
<keyword evidence="8" id="KW-1185">Reference proteome</keyword>
<dbReference type="Pfam" id="PF00389">
    <property type="entry name" value="2-Hacid_dh"/>
    <property type="match status" value="1"/>
</dbReference>
<dbReference type="InterPro" id="IPR006140">
    <property type="entry name" value="D-isomer_DH_NAD-bd"/>
</dbReference>
<dbReference type="InterPro" id="IPR036291">
    <property type="entry name" value="NAD(P)-bd_dom_sf"/>
</dbReference>
<feature type="domain" description="D-isomer specific 2-hydroxyacid dehydrogenase NAD-binding" evidence="6">
    <location>
        <begin position="115"/>
        <end position="282"/>
    </location>
</feature>
<comment type="caution">
    <text evidence="7">The sequence shown here is derived from an EMBL/GenBank/DDBJ whole genome shotgun (WGS) entry which is preliminary data.</text>
</comment>
<dbReference type="PANTHER" id="PTHR43333">
    <property type="entry name" value="2-HACID_DH_C DOMAIN-CONTAINING PROTEIN"/>
    <property type="match status" value="1"/>
</dbReference>
<dbReference type="SUPFAM" id="SSF52283">
    <property type="entry name" value="Formate/glycerate dehydrogenase catalytic domain-like"/>
    <property type="match status" value="1"/>
</dbReference>
<comment type="similarity">
    <text evidence="1 4">Belongs to the D-isomer specific 2-hydroxyacid dehydrogenase family.</text>
</comment>
<dbReference type="Gene3D" id="3.40.50.720">
    <property type="entry name" value="NAD(P)-binding Rossmann-like Domain"/>
    <property type="match status" value="2"/>
</dbReference>
<dbReference type="InterPro" id="IPR006139">
    <property type="entry name" value="D-isomer_2_OHA_DH_cat_dom"/>
</dbReference>
<dbReference type="SUPFAM" id="SSF51735">
    <property type="entry name" value="NAD(P)-binding Rossmann-fold domains"/>
    <property type="match status" value="1"/>
</dbReference>
<dbReference type="Proteomes" id="UP001370590">
    <property type="component" value="Unassembled WGS sequence"/>
</dbReference>
<keyword evidence="3" id="KW-0520">NAD</keyword>
<evidence type="ECO:0000256" key="2">
    <source>
        <dbReference type="ARBA" id="ARBA00023002"/>
    </source>
</evidence>
<evidence type="ECO:0000256" key="3">
    <source>
        <dbReference type="ARBA" id="ARBA00023027"/>
    </source>
</evidence>
<gene>
    <name evidence="7" type="ORF">R4146_01750</name>
</gene>
<evidence type="ECO:0000256" key="4">
    <source>
        <dbReference type="RuleBase" id="RU003719"/>
    </source>
</evidence>
<evidence type="ECO:0000256" key="1">
    <source>
        <dbReference type="ARBA" id="ARBA00005854"/>
    </source>
</evidence>
<accession>A0ABU8SJ18</accession>
<evidence type="ECO:0000313" key="7">
    <source>
        <dbReference type="EMBL" id="MEJ6399905.1"/>
    </source>
</evidence>
<organism evidence="7 8">
    <name type="scientific">Nicoliella lavandulae</name>
    <dbReference type="NCBI Taxonomy" id="3082954"/>
    <lineage>
        <taxon>Bacteria</taxon>
        <taxon>Bacillati</taxon>
        <taxon>Bacillota</taxon>
        <taxon>Bacilli</taxon>
        <taxon>Lactobacillales</taxon>
        <taxon>Lactobacillaceae</taxon>
        <taxon>Nicoliella</taxon>
    </lineage>
</organism>
<dbReference type="EMBL" id="JAWMWH010000001">
    <property type="protein sequence ID" value="MEJ6399905.1"/>
    <property type="molecule type" value="Genomic_DNA"/>
</dbReference>
<dbReference type="RefSeq" id="WP_339959738.1">
    <property type="nucleotide sequence ID" value="NZ_JAWMWH010000001.1"/>
</dbReference>
<evidence type="ECO:0000313" key="8">
    <source>
        <dbReference type="Proteomes" id="UP001370590"/>
    </source>
</evidence>
<evidence type="ECO:0000259" key="6">
    <source>
        <dbReference type="Pfam" id="PF02826"/>
    </source>
</evidence>
<dbReference type="PANTHER" id="PTHR43333:SF1">
    <property type="entry name" value="D-ISOMER SPECIFIC 2-HYDROXYACID DEHYDROGENASE NAD-BINDING DOMAIN-CONTAINING PROTEIN"/>
    <property type="match status" value="1"/>
</dbReference>